<dbReference type="GeneID" id="93485871"/>
<dbReference type="PANTHER" id="PTHR11820">
    <property type="entry name" value="ACYLPYRUVASE"/>
    <property type="match status" value="1"/>
</dbReference>
<keyword evidence="5" id="KW-1185">Reference proteome</keyword>
<dbReference type="Proteomes" id="UP000591941">
    <property type="component" value="Unassembled WGS sequence"/>
</dbReference>
<dbReference type="GO" id="GO:0016853">
    <property type="term" value="F:isomerase activity"/>
    <property type="evidence" value="ECO:0007669"/>
    <property type="project" value="UniProtKB-ARBA"/>
</dbReference>
<comment type="similarity">
    <text evidence="1">Belongs to the FAH family.</text>
</comment>
<dbReference type="GO" id="GO:0046872">
    <property type="term" value="F:metal ion binding"/>
    <property type="evidence" value="ECO:0007669"/>
    <property type="project" value="UniProtKB-KW"/>
</dbReference>
<accession>A0A841R439</accession>
<dbReference type="GO" id="GO:0018773">
    <property type="term" value="F:acetylpyruvate hydrolase activity"/>
    <property type="evidence" value="ECO:0007669"/>
    <property type="project" value="TreeGrafter"/>
</dbReference>
<keyword evidence="2" id="KW-0479">Metal-binding</keyword>
<evidence type="ECO:0000256" key="2">
    <source>
        <dbReference type="ARBA" id="ARBA00022723"/>
    </source>
</evidence>
<sequence>MLRIVSFSYLGLPEWGIITADGAHILRAAELEEALFIPLPATVAELVANGPEGLVILQSALTQKEENEALALTPLALDEVTWDVPLLPIRNLFCVSQNYAAHVSEFSGQDSPLPSAPVYFTKATTTVLPHLAPLPRHADVTKALDYEGELAVIIGQTTQQVDSAQALDHVFGYTIACDITARDLQSERGQWFLGKSLDGSCPLGPAILVGTPDEPFHLTTKVNGELRQAATTDEMLFSVAQLIADLSQGVTLLPGDIILTGTPAGVGKGFTPPRYLQAGDTVEVTIDGIGTLKNTVQ</sequence>
<dbReference type="PANTHER" id="PTHR11820:SF7">
    <property type="entry name" value="ACYLPYRUVASE FAHD1, MITOCHONDRIAL"/>
    <property type="match status" value="1"/>
</dbReference>
<organism evidence="4 5">
    <name type="scientific">Negativicoccus succinicivorans</name>
    <dbReference type="NCBI Taxonomy" id="620903"/>
    <lineage>
        <taxon>Bacteria</taxon>
        <taxon>Bacillati</taxon>
        <taxon>Bacillota</taxon>
        <taxon>Negativicutes</taxon>
        <taxon>Veillonellales</taxon>
        <taxon>Veillonellaceae</taxon>
        <taxon>Negativicoccus</taxon>
    </lineage>
</organism>
<dbReference type="OrthoDB" id="9805307at2"/>
<feature type="domain" description="Fumarylacetoacetase-like C-terminal" evidence="3">
    <location>
        <begin position="92"/>
        <end position="297"/>
    </location>
</feature>
<protein>
    <submittedName>
        <fullName evidence="4">2-keto-4-pentenoate hydratase/2-oxohepta-3-ene-1,7-dioic acid hydratase in catechol pathway</fullName>
    </submittedName>
</protein>
<gene>
    <name evidence="4" type="ORF">HNR45_000598</name>
</gene>
<dbReference type="InterPro" id="IPR011234">
    <property type="entry name" value="Fumarylacetoacetase-like_C"/>
</dbReference>
<reference evidence="4 5" key="1">
    <citation type="submission" date="2020-08" db="EMBL/GenBank/DDBJ databases">
        <title>Genomic Encyclopedia of Type Strains, Phase IV (KMG-IV): sequencing the most valuable type-strain genomes for metagenomic binning, comparative biology and taxonomic classification.</title>
        <authorList>
            <person name="Goeker M."/>
        </authorList>
    </citation>
    <scope>NUCLEOTIDE SEQUENCE [LARGE SCALE GENOMIC DNA]</scope>
    <source>
        <strain evidence="4 5">DSM 21255</strain>
    </source>
</reference>
<dbReference type="InterPro" id="IPR036663">
    <property type="entry name" value="Fumarylacetoacetase_C_sf"/>
</dbReference>
<dbReference type="EMBL" id="JACHHI010000002">
    <property type="protein sequence ID" value="MBB6477568.1"/>
    <property type="molecule type" value="Genomic_DNA"/>
</dbReference>
<evidence type="ECO:0000313" key="4">
    <source>
        <dbReference type="EMBL" id="MBB6477568.1"/>
    </source>
</evidence>
<evidence type="ECO:0000313" key="5">
    <source>
        <dbReference type="Proteomes" id="UP000591941"/>
    </source>
</evidence>
<dbReference type="Gene3D" id="3.90.850.10">
    <property type="entry name" value="Fumarylacetoacetase-like, C-terminal domain"/>
    <property type="match status" value="1"/>
</dbReference>
<evidence type="ECO:0000256" key="1">
    <source>
        <dbReference type="ARBA" id="ARBA00010211"/>
    </source>
</evidence>
<dbReference type="SUPFAM" id="SSF56529">
    <property type="entry name" value="FAH"/>
    <property type="match status" value="1"/>
</dbReference>
<dbReference type="GO" id="GO:0019752">
    <property type="term" value="P:carboxylic acid metabolic process"/>
    <property type="evidence" value="ECO:0007669"/>
    <property type="project" value="UniProtKB-ARBA"/>
</dbReference>
<dbReference type="Pfam" id="PF01557">
    <property type="entry name" value="FAA_hydrolase"/>
    <property type="match status" value="1"/>
</dbReference>
<dbReference type="RefSeq" id="WP_159823008.1">
    <property type="nucleotide sequence ID" value="NZ_CABWNB010000003.1"/>
</dbReference>
<comment type="caution">
    <text evidence="4">The sequence shown here is derived from an EMBL/GenBank/DDBJ whole genome shotgun (WGS) entry which is preliminary data.</text>
</comment>
<evidence type="ECO:0000259" key="3">
    <source>
        <dbReference type="Pfam" id="PF01557"/>
    </source>
</evidence>
<name>A0A841R439_9FIRM</name>
<dbReference type="AlphaFoldDB" id="A0A841R439"/>
<proteinExistence type="inferred from homology"/>
<dbReference type="FunFam" id="3.90.850.10:FF:000002">
    <property type="entry name" value="2-hydroxyhepta-2,4-diene-1,7-dioate isomerase"/>
    <property type="match status" value="1"/>
</dbReference>